<evidence type="ECO:0000313" key="2">
    <source>
        <dbReference type="Proteomes" id="UP000054683"/>
    </source>
</evidence>
<protein>
    <submittedName>
        <fullName evidence="1">Uncharacterized protein</fullName>
    </submittedName>
</protein>
<dbReference type="AlphaFoldDB" id="A0A158F7G6"/>
<sequence>MTNDRAVHTQACSLLESAVNAQRQQLKVYERPSEPLAFETVRAIDYVFCRELFPESEECDDSDSRETTIMSWGVNGALSRILPDHLHGEPFKLFPSTAETQAKADSFLFNCGVLALAERQAELLKDGLLSASVDPRRVNQTGILALSTSDTSLYSEEVGHAGAHWSSAQATIADRTEEAALEERHRSLLPVLERQLSVSHGWSMSYGTSPEIDRYFHDWAELYLRRMPYRDMVSDGDTIGGRNFSDYVQILKALSAMGQMRLCYTGLLKHRHPKLDFRNMLTGFSFFDDLLVSIATFLDADTLEVQRLLSHLMLEPANKALHLERSDTAWAPVMRTSVGACLLPAYGLDINPFLFLLNDLRKKYEKDWFRIANEREARWIAELELLFPTPRWQSTRRGVKLRRGTQVVTDVDFATYDSATGEIALCQMKWQQPVAADQKIRRSTGRNLLDESNRWISEVRKWIEEFGEGELGRRLGFQISHTLKLRLFVLARYGAHFSGYGGRDESAVWTDWGHFQKVRLQNIHASVVELAEQLSAEIESVRSEIQPERLVLPLPGLAVVVNPTAVPRHVRPVSEVDSRDGVHE</sequence>
<dbReference type="RefSeq" id="WP_062082243.1">
    <property type="nucleotide sequence ID" value="NZ_FCOK02000003.1"/>
</dbReference>
<accession>A0A158F7G6</accession>
<dbReference type="OrthoDB" id="7596486at2"/>
<dbReference type="EMBL" id="FCOK02000003">
    <property type="protein sequence ID" value="SAL15593.1"/>
    <property type="molecule type" value="Genomic_DNA"/>
</dbReference>
<dbReference type="Proteomes" id="UP000054683">
    <property type="component" value="Unassembled WGS sequence"/>
</dbReference>
<evidence type="ECO:0000313" key="1">
    <source>
        <dbReference type="EMBL" id="SAL15593.1"/>
    </source>
</evidence>
<name>A0A158F7G6_9BURK</name>
<reference evidence="1 2" key="1">
    <citation type="submission" date="2016-01" db="EMBL/GenBank/DDBJ databases">
        <authorList>
            <person name="Oliw E.H."/>
        </authorList>
    </citation>
    <scope>NUCLEOTIDE SEQUENCE [LARGE SCALE GENOMIC DNA]</scope>
    <source>
        <strain evidence="1">LMG 27134</strain>
    </source>
</reference>
<organism evidence="1 2">
    <name type="scientific">Caballeronia udeis</name>
    <dbReference type="NCBI Taxonomy" id="1232866"/>
    <lineage>
        <taxon>Bacteria</taxon>
        <taxon>Pseudomonadati</taxon>
        <taxon>Pseudomonadota</taxon>
        <taxon>Betaproteobacteria</taxon>
        <taxon>Burkholderiales</taxon>
        <taxon>Burkholderiaceae</taxon>
        <taxon>Caballeronia</taxon>
    </lineage>
</organism>
<gene>
    <name evidence="1" type="ORF">AWB69_00745</name>
</gene>
<proteinExistence type="predicted"/>